<comment type="caution">
    <text evidence="1">The sequence shown here is derived from an EMBL/GenBank/DDBJ whole genome shotgun (WGS) entry which is preliminary data.</text>
</comment>
<organism evidence="1 2">
    <name type="scientific">Nonomuraea diastatica</name>
    <dbReference type="NCBI Taxonomy" id="1848329"/>
    <lineage>
        <taxon>Bacteria</taxon>
        <taxon>Bacillati</taxon>
        <taxon>Actinomycetota</taxon>
        <taxon>Actinomycetes</taxon>
        <taxon>Streptosporangiales</taxon>
        <taxon>Streptosporangiaceae</taxon>
        <taxon>Nonomuraea</taxon>
    </lineage>
</organism>
<accession>A0A4R4W304</accession>
<dbReference type="Proteomes" id="UP000294543">
    <property type="component" value="Unassembled WGS sequence"/>
</dbReference>
<keyword evidence="2" id="KW-1185">Reference proteome</keyword>
<dbReference type="AlphaFoldDB" id="A0A4R4W304"/>
<dbReference type="OrthoDB" id="3511944at2"/>
<sequence length="400" mass="42692">MTMLTYTILTDPAPLEASSAGRQSKSTGTVYLLITNTGQKTAYSKITVTVPVGNGADHLTPDITTIKPKGEYTNIKSGSTRSLTVQPQGVAIHITDPGGSRISFSPGDYLVLTLENVTIAPTPGLAVLRVTEDASRTKTGNLRPSNTPVALVKTAPKEIPTPRDFHPDKVMVNAGDTITLSWEGPAGFTYEIQYPGGRTPVSGGTWSPPAPNRATTYTLIATDPTTQQQHFLTTTVQVSNPILETLTATIGIDTPRVHGHTTSGGITFTGTGVEISNNSSVKGTVTADAAYFNGVTTPWVEGPNSGDGAVSFPQGGLTVWRTGGTQDKGTVFADKANLNSVTTGWVQGKNTNDAWIDFVKTGLRVFLAEKNWERKYRLGYIAVEKVNTYPSSHYFRTPRS</sequence>
<gene>
    <name evidence="1" type="ORF">E1294_43100</name>
</gene>
<dbReference type="RefSeq" id="WP_132517079.1">
    <property type="nucleotide sequence ID" value="NZ_SMKP01000194.1"/>
</dbReference>
<protein>
    <submittedName>
        <fullName evidence="1">Uncharacterized protein</fullName>
    </submittedName>
</protein>
<reference evidence="1 2" key="1">
    <citation type="submission" date="2019-03" db="EMBL/GenBank/DDBJ databases">
        <title>Draft genome sequences of novel Actinobacteria.</title>
        <authorList>
            <person name="Sahin N."/>
            <person name="Ay H."/>
            <person name="Saygin H."/>
        </authorList>
    </citation>
    <scope>NUCLEOTIDE SEQUENCE [LARGE SCALE GENOMIC DNA]</scope>
    <source>
        <strain evidence="1 2">KC712</strain>
    </source>
</reference>
<evidence type="ECO:0000313" key="2">
    <source>
        <dbReference type="Proteomes" id="UP000294543"/>
    </source>
</evidence>
<proteinExistence type="predicted"/>
<evidence type="ECO:0000313" key="1">
    <source>
        <dbReference type="EMBL" id="TDD12882.1"/>
    </source>
</evidence>
<dbReference type="EMBL" id="SMKP01000194">
    <property type="protein sequence ID" value="TDD12882.1"/>
    <property type="molecule type" value="Genomic_DNA"/>
</dbReference>
<name>A0A4R4W304_9ACTN</name>